<accession>A0ABQ3L1D8</accession>
<feature type="transmembrane region" description="Helical" evidence="1">
    <location>
        <begin position="21"/>
        <end position="41"/>
    </location>
</feature>
<feature type="transmembrane region" description="Helical" evidence="1">
    <location>
        <begin position="47"/>
        <end position="71"/>
    </location>
</feature>
<sequence length="342" mass="38347">MLNPQIQVSRRLPDFRAPVQVLRVIVFAQGLALLLAFAPFTLDSSPWYRLGFISLFVQWIALISCLAFSLFTPLLSKVSLWQLALLTQAILLSITAGCTVISFWYFQQLAPDIDLLVILTNNLLICFIVALLVIQFLIMADEQSKRITAYSQAELTALQARIRPHFLFNALNSMAELIHQDAVAAEAALLDLAALFRAAMQSTMMIPLTEELELCRRYLSLEQWRLGNRLVVTWQLVEPLPELKLPALTLQPLLENAILHGIEPTTAGGEIIIAMILTKQQLKIEITNPLCGASTKDQHSGMALQNIRQRLAYVFGEAALMLVVAKEQYFSVTLLLPLRHQD</sequence>
<organism evidence="3 4">
    <name type="scientific">Alishewanella longhuensis</name>
    <dbReference type="NCBI Taxonomy" id="1091037"/>
    <lineage>
        <taxon>Bacteria</taxon>
        <taxon>Pseudomonadati</taxon>
        <taxon>Pseudomonadota</taxon>
        <taxon>Gammaproteobacteria</taxon>
        <taxon>Alteromonadales</taxon>
        <taxon>Alteromonadaceae</taxon>
        <taxon>Alishewanella</taxon>
    </lineage>
</organism>
<protein>
    <submittedName>
        <fullName evidence="3">Alginate biosynthesis protein AlgZ/FimS</fullName>
    </submittedName>
</protein>
<dbReference type="Pfam" id="PF06580">
    <property type="entry name" value="His_kinase"/>
    <property type="match status" value="1"/>
</dbReference>
<evidence type="ECO:0000313" key="4">
    <source>
        <dbReference type="Proteomes" id="UP000659697"/>
    </source>
</evidence>
<dbReference type="PANTHER" id="PTHR34220">
    <property type="entry name" value="SENSOR HISTIDINE KINASE YPDA"/>
    <property type="match status" value="1"/>
</dbReference>
<dbReference type="EMBL" id="BNAO01000007">
    <property type="protein sequence ID" value="GHG74045.1"/>
    <property type="molecule type" value="Genomic_DNA"/>
</dbReference>
<keyword evidence="4" id="KW-1185">Reference proteome</keyword>
<evidence type="ECO:0000313" key="3">
    <source>
        <dbReference type="EMBL" id="GHG74045.1"/>
    </source>
</evidence>
<reference evidence="4" key="1">
    <citation type="journal article" date="2019" name="Int. J. Syst. Evol. Microbiol.">
        <title>The Global Catalogue of Microorganisms (GCM) 10K type strain sequencing project: providing services to taxonomists for standard genome sequencing and annotation.</title>
        <authorList>
            <consortium name="The Broad Institute Genomics Platform"/>
            <consortium name="The Broad Institute Genome Sequencing Center for Infectious Disease"/>
            <person name="Wu L."/>
            <person name="Ma J."/>
        </authorList>
    </citation>
    <scope>NUCLEOTIDE SEQUENCE [LARGE SCALE GENOMIC DNA]</scope>
    <source>
        <strain evidence="4">CGMCC 1.7003</strain>
    </source>
</reference>
<dbReference type="Proteomes" id="UP000659697">
    <property type="component" value="Unassembled WGS sequence"/>
</dbReference>
<keyword evidence="1" id="KW-0812">Transmembrane</keyword>
<dbReference type="InterPro" id="IPR036890">
    <property type="entry name" value="HATPase_C_sf"/>
</dbReference>
<feature type="domain" description="Signal transduction histidine kinase internal region" evidence="2">
    <location>
        <begin position="153"/>
        <end position="230"/>
    </location>
</feature>
<evidence type="ECO:0000256" key="1">
    <source>
        <dbReference type="SAM" id="Phobius"/>
    </source>
</evidence>
<dbReference type="SUPFAM" id="SSF55874">
    <property type="entry name" value="ATPase domain of HSP90 chaperone/DNA topoisomerase II/histidine kinase"/>
    <property type="match status" value="1"/>
</dbReference>
<gene>
    <name evidence="3" type="primary">algZ</name>
    <name evidence="3" type="ORF">GCM10010919_27400</name>
</gene>
<proteinExistence type="predicted"/>
<keyword evidence="1" id="KW-1133">Transmembrane helix</keyword>
<evidence type="ECO:0000259" key="2">
    <source>
        <dbReference type="Pfam" id="PF06580"/>
    </source>
</evidence>
<dbReference type="RefSeq" id="WP_189433588.1">
    <property type="nucleotide sequence ID" value="NZ_BNAO01000007.1"/>
</dbReference>
<dbReference type="InterPro" id="IPR050640">
    <property type="entry name" value="Bact_2-comp_sensor_kinase"/>
</dbReference>
<feature type="transmembrane region" description="Helical" evidence="1">
    <location>
        <begin position="118"/>
        <end position="138"/>
    </location>
</feature>
<comment type="caution">
    <text evidence="3">The sequence shown here is derived from an EMBL/GenBank/DDBJ whole genome shotgun (WGS) entry which is preliminary data.</text>
</comment>
<dbReference type="InterPro" id="IPR010559">
    <property type="entry name" value="Sig_transdc_His_kin_internal"/>
</dbReference>
<dbReference type="PANTHER" id="PTHR34220:SF7">
    <property type="entry name" value="SENSOR HISTIDINE KINASE YPDA"/>
    <property type="match status" value="1"/>
</dbReference>
<name>A0ABQ3L1D8_9ALTE</name>
<feature type="transmembrane region" description="Helical" evidence="1">
    <location>
        <begin position="83"/>
        <end position="106"/>
    </location>
</feature>
<keyword evidence="1" id="KW-0472">Membrane</keyword>
<dbReference type="Gene3D" id="3.30.565.10">
    <property type="entry name" value="Histidine kinase-like ATPase, C-terminal domain"/>
    <property type="match status" value="1"/>
</dbReference>